<feature type="transmembrane region" description="Helical" evidence="1">
    <location>
        <begin position="7"/>
        <end position="30"/>
    </location>
</feature>
<protein>
    <recommendedName>
        <fullName evidence="4">DUF3592 domain-containing protein</fullName>
    </recommendedName>
</protein>
<gene>
    <name evidence="2" type="ORF">RT717_10185</name>
</gene>
<dbReference type="RefSeq" id="WP_317491629.1">
    <property type="nucleotide sequence ID" value="NZ_CP136051.1"/>
</dbReference>
<name>A0ABZ0IVC2_9BACT</name>
<keyword evidence="1" id="KW-0472">Membrane</keyword>
<sequence>MKKVFGFILTIGIGLLSVAILYMATTQYLLEGETLYDYGLFIKANVIGESHIDVRRRGASDRMQDFVEITPIIAFEHPQGIFVDTARQFTRIILKGAIDDPEEVQTGDTVNLLVSPYEPKAYIVEGEADPNNWIGFFIWAGIGAALMFWFYRRFKSHFPKDAETRQL</sequence>
<dbReference type="EMBL" id="CP136051">
    <property type="protein sequence ID" value="WOK09002.1"/>
    <property type="molecule type" value="Genomic_DNA"/>
</dbReference>
<feature type="transmembrane region" description="Helical" evidence="1">
    <location>
        <begin position="133"/>
        <end position="151"/>
    </location>
</feature>
<proteinExistence type="predicted"/>
<accession>A0ABZ0IVC2</accession>
<reference evidence="2 3" key="1">
    <citation type="journal article" date="2023" name="Microbiol. Resour. Announc.">
        <title>Complete Genome Sequence of Imperialibacter roseus strain P4T.</title>
        <authorList>
            <person name="Tizabi D.R."/>
            <person name="Bachvaroff T."/>
            <person name="Hill R.T."/>
        </authorList>
    </citation>
    <scope>NUCLEOTIDE SEQUENCE [LARGE SCALE GENOMIC DNA]</scope>
    <source>
        <strain evidence="2 3">P4T</strain>
    </source>
</reference>
<evidence type="ECO:0000256" key="1">
    <source>
        <dbReference type="SAM" id="Phobius"/>
    </source>
</evidence>
<dbReference type="Proteomes" id="UP001302349">
    <property type="component" value="Chromosome"/>
</dbReference>
<organism evidence="2 3">
    <name type="scientific">Imperialibacter roseus</name>
    <dbReference type="NCBI Taxonomy" id="1324217"/>
    <lineage>
        <taxon>Bacteria</taxon>
        <taxon>Pseudomonadati</taxon>
        <taxon>Bacteroidota</taxon>
        <taxon>Cytophagia</taxon>
        <taxon>Cytophagales</taxon>
        <taxon>Flammeovirgaceae</taxon>
        <taxon>Imperialibacter</taxon>
    </lineage>
</organism>
<evidence type="ECO:0000313" key="3">
    <source>
        <dbReference type="Proteomes" id="UP001302349"/>
    </source>
</evidence>
<keyword evidence="3" id="KW-1185">Reference proteome</keyword>
<keyword evidence="1" id="KW-1133">Transmembrane helix</keyword>
<evidence type="ECO:0000313" key="2">
    <source>
        <dbReference type="EMBL" id="WOK09002.1"/>
    </source>
</evidence>
<keyword evidence="1" id="KW-0812">Transmembrane</keyword>
<evidence type="ECO:0008006" key="4">
    <source>
        <dbReference type="Google" id="ProtNLM"/>
    </source>
</evidence>